<evidence type="ECO:0000256" key="3">
    <source>
        <dbReference type="RuleBase" id="RU003616"/>
    </source>
</evidence>
<dbReference type="GO" id="GO:0051082">
    <property type="term" value="F:unfolded protein binding"/>
    <property type="evidence" value="ECO:0007669"/>
    <property type="project" value="TreeGrafter"/>
</dbReference>
<dbReference type="SUPFAM" id="SSF49764">
    <property type="entry name" value="HSP20-like chaperones"/>
    <property type="match status" value="1"/>
</dbReference>
<dbReference type="GO" id="GO:0005737">
    <property type="term" value="C:cytoplasm"/>
    <property type="evidence" value="ECO:0007669"/>
    <property type="project" value="TreeGrafter"/>
</dbReference>
<evidence type="ECO:0000313" key="5">
    <source>
        <dbReference type="Proteomes" id="UP000035642"/>
    </source>
</evidence>
<dbReference type="PANTHER" id="PTHR45640">
    <property type="entry name" value="HEAT SHOCK PROTEIN HSP-12.2-RELATED"/>
    <property type="match status" value="1"/>
</dbReference>
<dbReference type="InterPro" id="IPR002068">
    <property type="entry name" value="A-crystallin/Hsp20_dom"/>
</dbReference>
<dbReference type="GO" id="GO:0009408">
    <property type="term" value="P:response to heat"/>
    <property type="evidence" value="ECO:0007669"/>
    <property type="project" value="TreeGrafter"/>
</dbReference>
<evidence type="ECO:0000313" key="6">
    <source>
        <dbReference type="WBParaSite" id="ACAC_0000252301-mRNA-1"/>
    </source>
</evidence>
<accession>A0A0K0CY27</accession>
<dbReference type="AlphaFoldDB" id="A0A0K0CY27"/>
<name>A0A0K0CY27_ANGCA</name>
<sequence>MTTYNHSSSYNRTYEKKVIEETPRIRVTTQSSPFTTHIIPSSFPSFPSTFGGNISSIHATDESLTATMDVSQFAADDLKLMGTCQLQVSVIGQFIVVEAKHPEKADEFGFIERHFIRKFNLPRNVQPEGVSSNLTSDGTLTIQAFPLKPKDGSPARAIPIKIVSGSSMNTPSSDAKTEESK</sequence>
<dbReference type="PROSITE" id="PS01031">
    <property type="entry name" value="SHSP"/>
    <property type="match status" value="1"/>
</dbReference>
<evidence type="ECO:0000259" key="4">
    <source>
        <dbReference type="PROSITE" id="PS01031"/>
    </source>
</evidence>
<feature type="domain" description="SHSP" evidence="4">
    <location>
        <begin position="45"/>
        <end position="163"/>
    </location>
</feature>
<dbReference type="GO" id="GO:0005634">
    <property type="term" value="C:nucleus"/>
    <property type="evidence" value="ECO:0007669"/>
    <property type="project" value="TreeGrafter"/>
</dbReference>
<keyword evidence="5" id="KW-1185">Reference proteome</keyword>
<proteinExistence type="inferred from homology"/>
<reference evidence="6" key="2">
    <citation type="submission" date="2017-02" db="UniProtKB">
        <authorList>
            <consortium name="WormBaseParasite"/>
        </authorList>
    </citation>
    <scope>IDENTIFICATION</scope>
</reference>
<dbReference type="Gene3D" id="2.60.40.790">
    <property type="match status" value="1"/>
</dbReference>
<comment type="similarity">
    <text evidence="2 3">Belongs to the small heat shock protein (HSP20) family.</text>
</comment>
<dbReference type="WBParaSite" id="ACAC_0000252301-mRNA-1">
    <property type="protein sequence ID" value="ACAC_0000252301-mRNA-1"/>
    <property type="gene ID" value="ACAC_0000252301"/>
</dbReference>
<dbReference type="PANTHER" id="PTHR45640:SF13">
    <property type="entry name" value="HEAT SHOCK PROTEIN 22-RELATED"/>
    <property type="match status" value="1"/>
</dbReference>
<organism evidence="5 6">
    <name type="scientific">Angiostrongylus cantonensis</name>
    <name type="common">Rat lungworm</name>
    <dbReference type="NCBI Taxonomy" id="6313"/>
    <lineage>
        <taxon>Eukaryota</taxon>
        <taxon>Metazoa</taxon>
        <taxon>Ecdysozoa</taxon>
        <taxon>Nematoda</taxon>
        <taxon>Chromadorea</taxon>
        <taxon>Rhabditida</taxon>
        <taxon>Rhabditina</taxon>
        <taxon>Rhabditomorpha</taxon>
        <taxon>Strongyloidea</taxon>
        <taxon>Metastrongylidae</taxon>
        <taxon>Angiostrongylus</taxon>
    </lineage>
</organism>
<dbReference type="InterPro" id="IPR001436">
    <property type="entry name" value="Alpha-crystallin/sHSP_animal"/>
</dbReference>
<keyword evidence="1" id="KW-0346">Stress response</keyword>
<dbReference type="STRING" id="6313.A0A0K0CY27"/>
<evidence type="ECO:0000256" key="2">
    <source>
        <dbReference type="PROSITE-ProRule" id="PRU00285"/>
    </source>
</evidence>
<dbReference type="InterPro" id="IPR008978">
    <property type="entry name" value="HSP20-like_chaperone"/>
</dbReference>
<reference evidence="5" key="1">
    <citation type="submission" date="2012-09" db="EMBL/GenBank/DDBJ databases">
        <authorList>
            <person name="Martin A.A."/>
        </authorList>
    </citation>
    <scope>NUCLEOTIDE SEQUENCE</scope>
</reference>
<dbReference type="GO" id="GO:0042026">
    <property type="term" value="P:protein refolding"/>
    <property type="evidence" value="ECO:0007669"/>
    <property type="project" value="TreeGrafter"/>
</dbReference>
<protein>
    <submittedName>
        <fullName evidence="6">SHSP domain-containing protein</fullName>
    </submittedName>
</protein>
<evidence type="ECO:0000256" key="1">
    <source>
        <dbReference type="ARBA" id="ARBA00023016"/>
    </source>
</evidence>
<dbReference type="Pfam" id="PF00011">
    <property type="entry name" value="HSP20"/>
    <property type="match status" value="1"/>
</dbReference>
<dbReference type="Proteomes" id="UP000035642">
    <property type="component" value="Unassembled WGS sequence"/>
</dbReference>
<dbReference type="CDD" id="cd06526">
    <property type="entry name" value="metazoan_ACD"/>
    <property type="match status" value="1"/>
</dbReference>